<dbReference type="WBParaSite" id="jg2412">
    <property type="protein sequence ID" value="jg2412"/>
    <property type="gene ID" value="jg2412"/>
</dbReference>
<proteinExistence type="predicted"/>
<reference evidence="2" key="1">
    <citation type="submission" date="2022-11" db="UniProtKB">
        <authorList>
            <consortium name="WormBaseParasite"/>
        </authorList>
    </citation>
    <scope>IDENTIFICATION</scope>
</reference>
<name>A0A915DX56_9BILA</name>
<keyword evidence="1" id="KW-1185">Reference proteome</keyword>
<dbReference type="AlphaFoldDB" id="A0A915DX56"/>
<dbReference type="Proteomes" id="UP000887574">
    <property type="component" value="Unplaced"/>
</dbReference>
<evidence type="ECO:0000313" key="1">
    <source>
        <dbReference type="Proteomes" id="UP000887574"/>
    </source>
</evidence>
<sequence length="159" mass="17547">MCAPLDLSNKPIHRHSHPMALVDSETHLESQQPRSYSLKSGVLTLKKKPQPKTSVQLPGVCCAAAQDKRPEKQRMRFGSTSSIPAVMFRPHHAGRAMSRRSCGAVNEGLRMAHEQVGERKSGSSTASAPFASCNCCARCNHLMFMYSLVGSLVLDHRYR</sequence>
<accession>A0A915DX56</accession>
<organism evidence="1 2">
    <name type="scientific">Ditylenchus dipsaci</name>
    <dbReference type="NCBI Taxonomy" id="166011"/>
    <lineage>
        <taxon>Eukaryota</taxon>
        <taxon>Metazoa</taxon>
        <taxon>Ecdysozoa</taxon>
        <taxon>Nematoda</taxon>
        <taxon>Chromadorea</taxon>
        <taxon>Rhabditida</taxon>
        <taxon>Tylenchina</taxon>
        <taxon>Tylenchomorpha</taxon>
        <taxon>Sphaerularioidea</taxon>
        <taxon>Anguinidae</taxon>
        <taxon>Anguininae</taxon>
        <taxon>Ditylenchus</taxon>
    </lineage>
</organism>
<evidence type="ECO:0000313" key="2">
    <source>
        <dbReference type="WBParaSite" id="jg2412"/>
    </source>
</evidence>
<protein>
    <submittedName>
        <fullName evidence="2">Uncharacterized protein</fullName>
    </submittedName>
</protein>